<dbReference type="RefSeq" id="WP_005063205.1">
    <property type="nucleotide sequence ID" value="NZ_CM125927.1"/>
</dbReference>
<dbReference type="OMA" id="DIMKANG"/>
<evidence type="ECO:0000313" key="4">
    <source>
        <dbReference type="Proteomes" id="UP000038487"/>
    </source>
</evidence>
<name>A0A0U1C766_9MYCO</name>
<sequence>MNDTMKANGAEMARLASRVAGRAKDAFPEVDFEAAANAVAGTEFAEVLRAVSAALKRAGGGASARIESISNFVQNSSGSLTTQDAINGRQVTRAGEVRL</sequence>
<dbReference type="EMBL" id="CSWP01000014">
    <property type="protein sequence ID" value="CPV72334.1"/>
    <property type="molecule type" value="Genomic_DNA"/>
</dbReference>
<dbReference type="Proteomes" id="UP000045782">
    <property type="component" value="Unassembled WGS sequence"/>
</dbReference>
<evidence type="ECO:0000313" key="1">
    <source>
        <dbReference type="EMBL" id="CPT26227.1"/>
    </source>
</evidence>
<dbReference type="Proteomes" id="UP000038487">
    <property type="component" value="Unassembled WGS sequence"/>
</dbReference>
<evidence type="ECO:0000313" key="6">
    <source>
        <dbReference type="Proteomes" id="UP000284557"/>
    </source>
</evidence>
<reference evidence="3 6" key="3">
    <citation type="submission" date="2018-08" db="EMBL/GenBank/DDBJ databases">
        <title>Linezolid Resistance in Mycobacterium abscessus: MIC Distribution and Comprehensive Investigation of Resistance Mechanisms.</title>
        <authorList>
            <person name="Ye M."/>
            <person name="Xu L."/>
            <person name="Zou Y."/>
            <person name="Li B."/>
            <person name="Guo Q."/>
            <person name="Zhang Y."/>
            <person name="Zhan M."/>
            <person name="Xu B."/>
            <person name="Yu F."/>
            <person name="Zhang Z."/>
            <person name="Chu H."/>
        </authorList>
    </citation>
    <scope>NUCLEOTIDE SEQUENCE [LARGE SCALE GENOMIC DNA]</scope>
    <source>
        <strain evidence="3 6">G143</strain>
    </source>
</reference>
<evidence type="ECO:0000313" key="5">
    <source>
        <dbReference type="Proteomes" id="UP000045782"/>
    </source>
</evidence>
<evidence type="ECO:0000313" key="3">
    <source>
        <dbReference type="EMBL" id="RIT41276.1"/>
    </source>
</evidence>
<proteinExistence type="predicted"/>
<organism evidence="1 4">
    <name type="scientific">Mycobacteroides abscessus</name>
    <dbReference type="NCBI Taxonomy" id="36809"/>
    <lineage>
        <taxon>Bacteria</taxon>
        <taxon>Bacillati</taxon>
        <taxon>Actinomycetota</taxon>
        <taxon>Actinomycetes</taxon>
        <taxon>Mycobacteriales</taxon>
        <taxon>Mycobacteriaceae</taxon>
        <taxon>Mycobacteroides</taxon>
    </lineage>
</organism>
<reference evidence="1 4" key="1">
    <citation type="submission" date="2015-03" db="EMBL/GenBank/DDBJ databases">
        <authorList>
            <consortium name="Pathogen Informatics"/>
            <person name="Murphy D."/>
        </authorList>
    </citation>
    <scope>NUCLEOTIDE SEQUENCE [LARGE SCALE GENOMIC DNA]</scope>
    <source>
        <strain evidence="1 4">PAP036</strain>
    </source>
</reference>
<dbReference type="PATRIC" id="fig|36809.44.peg.4242"/>
<evidence type="ECO:0000313" key="2">
    <source>
        <dbReference type="EMBL" id="CPV72334.1"/>
    </source>
</evidence>
<dbReference type="EMBL" id="QXBN01000004">
    <property type="protein sequence ID" value="RIT41276.1"/>
    <property type="molecule type" value="Genomic_DNA"/>
</dbReference>
<accession>A0A0U1C766</accession>
<dbReference type="Proteomes" id="UP000284557">
    <property type="component" value="Unassembled WGS sequence"/>
</dbReference>
<dbReference type="AlphaFoldDB" id="A0A0U1C766"/>
<gene>
    <name evidence="3" type="ORF">D2E76_08035</name>
    <name evidence="1" type="ORF">ERS075527_02082</name>
    <name evidence="2" type="ORF">ERS075579_05154</name>
</gene>
<dbReference type="GeneID" id="93377318"/>
<protein>
    <submittedName>
        <fullName evidence="1">Uncharacterized protein</fullName>
    </submittedName>
</protein>
<reference evidence="2 5" key="2">
    <citation type="submission" date="2015-03" db="EMBL/GenBank/DDBJ databases">
        <authorList>
            <person name="Murphy D."/>
        </authorList>
    </citation>
    <scope>NUCLEOTIDE SEQUENCE [LARGE SCALE GENOMIC DNA]</scope>
    <source>
        <strain evidence="2 5">PAP088</strain>
    </source>
</reference>
<dbReference type="EMBL" id="CSUW01000004">
    <property type="protein sequence ID" value="CPT26227.1"/>
    <property type="molecule type" value="Genomic_DNA"/>
</dbReference>